<gene>
    <name evidence="9" type="ORF">KI810_04140</name>
</gene>
<dbReference type="InterPro" id="IPR038299">
    <property type="entry name" value="DAO_C_sf"/>
</dbReference>
<dbReference type="PRINTS" id="PR01001">
    <property type="entry name" value="FADG3PDH"/>
</dbReference>
<evidence type="ECO:0000313" key="10">
    <source>
        <dbReference type="Proteomes" id="UP000756860"/>
    </source>
</evidence>
<keyword evidence="5" id="KW-0274">FAD</keyword>
<keyword evidence="10" id="KW-1185">Reference proteome</keyword>
<comment type="cofactor">
    <cofactor evidence="1">
        <name>FAD</name>
        <dbReference type="ChEBI" id="CHEBI:57692"/>
    </cofactor>
</comment>
<keyword evidence="6" id="KW-0560">Oxidoreductase</keyword>
<evidence type="ECO:0000259" key="7">
    <source>
        <dbReference type="Pfam" id="PF01266"/>
    </source>
</evidence>
<dbReference type="EMBL" id="JAHCVK010000001">
    <property type="protein sequence ID" value="MBT0652233.1"/>
    <property type="molecule type" value="Genomic_DNA"/>
</dbReference>
<evidence type="ECO:0000256" key="4">
    <source>
        <dbReference type="ARBA" id="ARBA00022798"/>
    </source>
</evidence>
<evidence type="ECO:0000259" key="8">
    <source>
        <dbReference type="Pfam" id="PF16901"/>
    </source>
</evidence>
<dbReference type="Proteomes" id="UP000756860">
    <property type="component" value="Unassembled WGS sequence"/>
</dbReference>
<dbReference type="InterPro" id="IPR006076">
    <property type="entry name" value="FAD-dep_OxRdtase"/>
</dbReference>
<organism evidence="9 10">
    <name type="scientific">Geomobilimonas luticola</name>
    <dbReference type="NCBI Taxonomy" id="1114878"/>
    <lineage>
        <taxon>Bacteria</taxon>
        <taxon>Pseudomonadati</taxon>
        <taxon>Thermodesulfobacteriota</taxon>
        <taxon>Desulfuromonadia</taxon>
        <taxon>Geobacterales</taxon>
        <taxon>Geobacteraceae</taxon>
        <taxon>Geomobilimonas</taxon>
    </lineage>
</organism>
<dbReference type="Pfam" id="PF16901">
    <property type="entry name" value="DAO_C"/>
    <property type="match status" value="1"/>
</dbReference>
<comment type="similarity">
    <text evidence="2">Belongs to the FAD-dependent glycerol-3-phosphate dehydrogenase family.</text>
</comment>
<dbReference type="InterPro" id="IPR000447">
    <property type="entry name" value="G3P_DH_FAD-dep"/>
</dbReference>
<dbReference type="SUPFAM" id="SSF51905">
    <property type="entry name" value="FAD/NAD(P)-binding domain"/>
    <property type="match status" value="1"/>
</dbReference>
<keyword evidence="3" id="KW-0285">Flavoprotein</keyword>
<evidence type="ECO:0000256" key="2">
    <source>
        <dbReference type="ARBA" id="ARBA00007330"/>
    </source>
</evidence>
<evidence type="ECO:0000256" key="5">
    <source>
        <dbReference type="ARBA" id="ARBA00022827"/>
    </source>
</evidence>
<dbReference type="InterPro" id="IPR036188">
    <property type="entry name" value="FAD/NAD-bd_sf"/>
</dbReference>
<comment type="caution">
    <text evidence="9">The sequence shown here is derived from an EMBL/GenBank/DDBJ whole genome shotgun (WGS) entry which is preliminary data.</text>
</comment>
<accession>A0ABS5SA27</accession>
<dbReference type="InterPro" id="IPR031656">
    <property type="entry name" value="DAO_C"/>
</dbReference>
<protein>
    <submittedName>
        <fullName evidence="9">Glycerol-3-phosphate dehydrogenase/oxidase</fullName>
    </submittedName>
</protein>
<evidence type="ECO:0000256" key="6">
    <source>
        <dbReference type="ARBA" id="ARBA00023002"/>
    </source>
</evidence>
<reference evidence="9 10" key="1">
    <citation type="submission" date="2021-05" db="EMBL/GenBank/DDBJ databases">
        <title>The draft genome of Geobacter luticola JCM 17780.</title>
        <authorList>
            <person name="Xu Z."/>
            <person name="Masuda Y."/>
            <person name="Itoh H."/>
            <person name="Senoo K."/>
        </authorList>
    </citation>
    <scope>NUCLEOTIDE SEQUENCE [LARGE SCALE GENOMIC DNA]</scope>
    <source>
        <strain evidence="9 10">JCM 17780</strain>
    </source>
</reference>
<dbReference type="Gene3D" id="3.30.9.10">
    <property type="entry name" value="D-Amino Acid Oxidase, subunit A, domain 2"/>
    <property type="match status" value="1"/>
</dbReference>
<dbReference type="Gene3D" id="1.10.8.870">
    <property type="entry name" value="Alpha-glycerophosphate oxidase, cap domain"/>
    <property type="match status" value="1"/>
</dbReference>
<dbReference type="RefSeq" id="WP_214174186.1">
    <property type="nucleotide sequence ID" value="NZ_JAHCVK010000001.1"/>
</dbReference>
<evidence type="ECO:0000256" key="1">
    <source>
        <dbReference type="ARBA" id="ARBA00001974"/>
    </source>
</evidence>
<sequence>MNSDRDRFIQRLEDRTPWDIIVIGGGATGLGTAVDAAGRGYRTLLLEQHDFAKGTSSRSTKLIHGGVRYLQQGNVSLVLEALRERGLLIRNAPHLVHNLSFVVPLYDWWEGPFYGIGLKLYDMLAGKLGLGPSQLLSREETLARIPTVEPQGLKGGVIYHDGQFDDARLAVALARTLDDLGGTPLNYVRVTGLMKEHGLVTGVTARDEENGEEFELPARVVVNATGVFTDGVRRLDEPECAPVIVPSQGVHLVLDRSFLPGDSAIMVPHTDDGRVLFAVPWHDRVIVGTTDTPVDSTPLEPRPLPEEIGFLLAHAARYLTRDPAPDDVLSVFAGLRPLVRSDKGGTTASLSRDHTLLVSNSGLVSITGGKWTTYRHMGEETVTAAAAVAGLVERPPVTQELRVHGWREATEKGMTGGEYGSDAVEVEGLAEENPAWRDMLHPRYHWRGVDVIWGVRLEYARTVEDVLARRTRALFLDARASMEMAPAVAQLMAVELGRDAAWERDQADAYRRLATGYLPGIAVAGSP</sequence>
<dbReference type="PANTHER" id="PTHR11985:SF35">
    <property type="entry name" value="ANAEROBIC GLYCEROL-3-PHOSPHATE DEHYDROGENASE SUBUNIT A"/>
    <property type="match status" value="1"/>
</dbReference>
<keyword evidence="4" id="KW-0319">Glycerol metabolism</keyword>
<evidence type="ECO:0000313" key="9">
    <source>
        <dbReference type="EMBL" id="MBT0652233.1"/>
    </source>
</evidence>
<dbReference type="Pfam" id="PF01266">
    <property type="entry name" value="DAO"/>
    <property type="match status" value="1"/>
</dbReference>
<dbReference type="Gene3D" id="3.50.50.60">
    <property type="entry name" value="FAD/NAD(P)-binding domain"/>
    <property type="match status" value="1"/>
</dbReference>
<feature type="domain" description="FAD dependent oxidoreductase" evidence="7">
    <location>
        <begin position="19"/>
        <end position="375"/>
    </location>
</feature>
<proteinExistence type="inferred from homology"/>
<dbReference type="PANTHER" id="PTHR11985">
    <property type="entry name" value="GLYCEROL-3-PHOSPHATE DEHYDROGENASE"/>
    <property type="match status" value="1"/>
</dbReference>
<evidence type="ECO:0000256" key="3">
    <source>
        <dbReference type="ARBA" id="ARBA00022630"/>
    </source>
</evidence>
<name>A0ABS5SA27_9BACT</name>
<feature type="domain" description="Alpha-glycerophosphate oxidase C-terminal" evidence="8">
    <location>
        <begin position="418"/>
        <end position="501"/>
    </location>
</feature>